<evidence type="ECO:0000256" key="4">
    <source>
        <dbReference type="ARBA" id="ARBA00022801"/>
    </source>
</evidence>
<evidence type="ECO:0000313" key="9">
    <source>
        <dbReference type="EMBL" id="PST82715.1"/>
    </source>
</evidence>
<evidence type="ECO:0000256" key="5">
    <source>
        <dbReference type="ARBA" id="ARBA00023295"/>
    </source>
</evidence>
<dbReference type="SUPFAM" id="SSF51445">
    <property type="entry name" value="(Trans)glycosidases"/>
    <property type="match status" value="1"/>
</dbReference>
<comment type="caution">
    <text evidence="9">The sequence shown here is derived from an EMBL/GenBank/DDBJ whole genome shotgun (WGS) entry which is preliminary data.</text>
</comment>
<accession>A0A2T3HJT2</accession>
<evidence type="ECO:0000256" key="6">
    <source>
        <dbReference type="PIRSR" id="PIRSR625705-1"/>
    </source>
</evidence>
<dbReference type="GO" id="GO:0004563">
    <property type="term" value="F:beta-N-acetylhexosaminidase activity"/>
    <property type="evidence" value="ECO:0007669"/>
    <property type="project" value="UniProtKB-EC"/>
</dbReference>
<dbReference type="InterPro" id="IPR029018">
    <property type="entry name" value="Hex-like_dom2"/>
</dbReference>
<reference evidence="9 10" key="1">
    <citation type="submission" date="2018-03" db="EMBL/GenBank/DDBJ databases">
        <authorList>
            <person name="Keele B.F."/>
        </authorList>
    </citation>
    <scope>NUCLEOTIDE SEQUENCE [LARGE SCALE GENOMIC DNA]</scope>
    <source>
        <strain evidence="9 10">YL28-9</strain>
    </source>
</reference>
<keyword evidence="4" id="KW-0378">Hydrolase</keyword>
<sequence>MATRSVTAFMRITKAFHTILFGCLFLHLTGTASAQVKIIPEPVRMEMGEGHFILAKNASIYFDAKNRALSRQAAYLTNVVASVSGFRLKNTGNKSQSQIRLLIGADQLLGDEGYRLRIDASGITVAANSDKGAFYALQTLFQLMPANRTNEAIRLPLLNITDYPRFKWRGMMLDVSRHFFSVEAVKSYIDLLAMYKMNVFHWHLTDSEGWRLEIKKYPKLTGIGAWRKEIPGSVFYKSKQTLPADTFRYGGYYTQEQAREVVRYAAAKNVTVVPEIEMPGHSDAALAAYPELSCTGLQQEVRSSFGGQPEALANYCAGKEHSFEFLQQVLKEVMDVFPGQYIHIGGDEVNKTGWKKCTNCQRRIRTEGLKDEHGLQSYFIKRIGRFLTANNRKLLGWDEILEGGLAPDATVMSWRGEEGGIKAAKMHHPVVMAPVKPLYFNRYQADTLAYQQPLAAKFSINTLKDVYDYDPVPAELNTTEAAFIIGAQACIWTEFIGSMKGVEEMALPRMLALSESLWTPKPLKDWQQFNKKLYFHSKRLGAAGRSVFTAVPLVYDNLPVK</sequence>
<dbReference type="PANTHER" id="PTHR22600:SF57">
    <property type="entry name" value="BETA-N-ACETYLHEXOSAMINIDASE"/>
    <property type="match status" value="1"/>
</dbReference>
<dbReference type="Pfam" id="PF02838">
    <property type="entry name" value="Glyco_hydro_20b"/>
    <property type="match status" value="1"/>
</dbReference>
<dbReference type="Proteomes" id="UP000240912">
    <property type="component" value="Unassembled WGS sequence"/>
</dbReference>
<comment type="catalytic activity">
    <reaction evidence="1">
        <text>Hydrolysis of terminal non-reducing N-acetyl-D-hexosamine residues in N-acetyl-beta-D-hexosaminides.</text>
        <dbReference type="EC" id="3.2.1.52"/>
    </reaction>
</comment>
<dbReference type="PRINTS" id="PR00738">
    <property type="entry name" value="GLHYDRLASE20"/>
</dbReference>
<dbReference type="InterPro" id="IPR015882">
    <property type="entry name" value="HEX_bac_N"/>
</dbReference>
<dbReference type="AlphaFoldDB" id="A0A2T3HJT2"/>
<feature type="domain" description="Beta-hexosaminidase bacterial type N-terminal" evidence="8">
    <location>
        <begin position="36"/>
        <end position="163"/>
    </location>
</feature>
<evidence type="ECO:0000259" key="8">
    <source>
        <dbReference type="Pfam" id="PF02838"/>
    </source>
</evidence>
<dbReference type="GO" id="GO:0030203">
    <property type="term" value="P:glycosaminoglycan metabolic process"/>
    <property type="evidence" value="ECO:0007669"/>
    <property type="project" value="TreeGrafter"/>
</dbReference>
<dbReference type="Gene3D" id="3.20.20.80">
    <property type="entry name" value="Glycosidases"/>
    <property type="match status" value="1"/>
</dbReference>
<evidence type="ECO:0000256" key="1">
    <source>
        <dbReference type="ARBA" id="ARBA00001231"/>
    </source>
</evidence>
<dbReference type="EMBL" id="PYLS01000005">
    <property type="protein sequence ID" value="PST82715.1"/>
    <property type="molecule type" value="Genomic_DNA"/>
</dbReference>
<dbReference type="Gene3D" id="3.30.379.10">
    <property type="entry name" value="Chitobiase/beta-hexosaminidase domain 2-like"/>
    <property type="match status" value="1"/>
</dbReference>
<protein>
    <recommendedName>
        <fullName evidence="3">beta-N-acetylhexosaminidase</fullName>
        <ecNumber evidence="3">3.2.1.52</ecNumber>
    </recommendedName>
</protein>
<dbReference type="EC" id="3.2.1.52" evidence="3"/>
<dbReference type="OrthoDB" id="1006965at2"/>
<dbReference type="PANTHER" id="PTHR22600">
    <property type="entry name" value="BETA-HEXOSAMINIDASE"/>
    <property type="match status" value="1"/>
</dbReference>
<name>A0A2T3HJT2_9SPHI</name>
<dbReference type="Pfam" id="PF00728">
    <property type="entry name" value="Glyco_hydro_20"/>
    <property type="match status" value="1"/>
</dbReference>
<feature type="domain" description="Glycoside hydrolase family 20 catalytic" evidence="7">
    <location>
        <begin position="166"/>
        <end position="520"/>
    </location>
</feature>
<dbReference type="InterPro" id="IPR017853">
    <property type="entry name" value="GH"/>
</dbReference>
<evidence type="ECO:0000259" key="7">
    <source>
        <dbReference type="Pfam" id="PF00728"/>
    </source>
</evidence>
<proteinExistence type="inferred from homology"/>
<dbReference type="InterPro" id="IPR015883">
    <property type="entry name" value="Glyco_hydro_20_cat"/>
</dbReference>
<evidence type="ECO:0000256" key="2">
    <source>
        <dbReference type="ARBA" id="ARBA00006285"/>
    </source>
</evidence>
<dbReference type="CDD" id="cd06563">
    <property type="entry name" value="GH20_chitobiase-like"/>
    <property type="match status" value="1"/>
</dbReference>
<keyword evidence="5" id="KW-0326">Glycosidase</keyword>
<dbReference type="SUPFAM" id="SSF55545">
    <property type="entry name" value="beta-N-acetylhexosaminidase-like domain"/>
    <property type="match status" value="1"/>
</dbReference>
<organism evidence="9 10">
    <name type="scientific">Pedobacter yulinensis</name>
    <dbReference type="NCBI Taxonomy" id="2126353"/>
    <lineage>
        <taxon>Bacteria</taxon>
        <taxon>Pseudomonadati</taxon>
        <taxon>Bacteroidota</taxon>
        <taxon>Sphingobacteriia</taxon>
        <taxon>Sphingobacteriales</taxon>
        <taxon>Sphingobacteriaceae</taxon>
        <taxon>Pedobacter</taxon>
    </lineage>
</organism>
<dbReference type="GO" id="GO:0005975">
    <property type="term" value="P:carbohydrate metabolic process"/>
    <property type="evidence" value="ECO:0007669"/>
    <property type="project" value="InterPro"/>
</dbReference>
<gene>
    <name evidence="9" type="ORF">C7T94_08655</name>
</gene>
<keyword evidence="10" id="KW-1185">Reference proteome</keyword>
<evidence type="ECO:0000313" key="10">
    <source>
        <dbReference type="Proteomes" id="UP000240912"/>
    </source>
</evidence>
<comment type="similarity">
    <text evidence="2">Belongs to the glycosyl hydrolase 20 family.</text>
</comment>
<dbReference type="InterPro" id="IPR025705">
    <property type="entry name" value="Beta_hexosaminidase_sua/sub"/>
</dbReference>
<dbReference type="GO" id="GO:0016020">
    <property type="term" value="C:membrane"/>
    <property type="evidence" value="ECO:0007669"/>
    <property type="project" value="TreeGrafter"/>
</dbReference>
<feature type="active site" description="Proton donor" evidence="6">
    <location>
        <position position="348"/>
    </location>
</feature>
<evidence type="ECO:0000256" key="3">
    <source>
        <dbReference type="ARBA" id="ARBA00012663"/>
    </source>
</evidence>